<protein>
    <submittedName>
        <fullName evidence="2">Uncharacterized protein</fullName>
    </submittedName>
</protein>
<sequence>MFGTLVESADGTLDEDVDTSSGERLQFLAGDSPWLDADDGEITGYGAFLRS</sequence>
<evidence type="ECO:0000313" key="3">
    <source>
        <dbReference type="Proteomes" id="UP000828390"/>
    </source>
</evidence>
<gene>
    <name evidence="2" type="ORF">DPMN_035669</name>
</gene>
<dbReference type="AlphaFoldDB" id="A0A9D4M989"/>
<comment type="caution">
    <text evidence="2">The sequence shown here is derived from an EMBL/GenBank/DDBJ whole genome shotgun (WGS) entry which is preliminary data.</text>
</comment>
<keyword evidence="3" id="KW-1185">Reference proteome</keyword>
<feature type="region of interest" description="Disordered" evidence="1">
    <location>
        <begin position="1"/>
        <end position="20"/>
    </location>
</feature>
<reference evidence="2" key="2">
    <citation type="submission" date="2020-11" db="EMBL/GenBank/DDBJ databases">
        <authorList>
            <person name="McCartney M.A."/>
            <person name="Auch B."/>
            <person name="Kono T."/>
            <person name="Mallez S."/>
            <person name="Becker A."/>
            <person name="Gohl D.M."/>
            <person name="Silverstein K.A.T."/>
            <person name="Koren S."/>
            <person name="Bechman K.B."/>
            <person name="Herman A."/>
            <person name="Abrahante J.E."/>
            <person name="Garbe J."/>
        </authorList>
    </citation>
    <scope>NUCLEOTIDE SEQUENCE</scope>
    <source>
        <strain evidence="2">Duluth1</strain>
        <tissue evidence="2">Whole animal</tissue>
    </source>
</reference>
<dbReference type="EMBL" id="JAIWYP010000002">
    <property type="protein sequence ID" value="KAH3872453.1"/>
    <property type="molecule type" value="Genomic_DNA"/>
</dbReference>
<name>A0A9D4M989_DREPO</name>
<proteinExistence type="predicted"/>
<organism evidence="2 3">
    <name type="scientific">Dreissena polymorpha</name>
    <name type="common">Zebra mussel</name>
    <name type="synonym">Mytilus polymorpha</name>
    <dbReference type="NCBI Taxonomy" id="45954"/>
    <lineage>
        <taxon>Eukaryota</taxon>
        <taxon>Metazoa</taxon>
        <taxon>Spiralia</taxon>
        <taxon>Lophotrochozoa</taxon>
        <taxon>Mollusca</taxon>
        <taxon>Bivalvia</taxon>
        <taxon>Autobranchia</taxon>
        <taxon>Heteroconchia</taxon>
        <taxon>Euheterodonta</taxon>
        <taxon>Imparidentia</taxon>
        <taxon>Neoheterodontei</taxon>
        <taxon>Myida</taxon>
        <taxon>Dreissenoidea</taxon>
        <taxon>Dreissenidae</taxon>
        <taxon>Dreissena</taxon>
    </lineage>
</organism>
<evidence type="ECO:0000313" key="2">
    <source>
        <dbReference type="EMBL" id="KAH3872453.1"/>
    </source>
</evidence>
<dbReference type="Proteomes" id="UP000828390">
    <property type="component" value="Unassembled WGS sequence"/>
</dbReference>
<reference evidence="2" key="1">
    <citation type="journal article" date="2019" name="bioRxiv">
        <title>The Genome of the Zebra Mussel, Dreissena polymorpha: A Resource for Invasive Species Research.</title>
        <authorList>
            <person name="McCartney M.A."/>
            <person name="Auch B."/>
            <person name="Kono T."/>
            <person name="Mallez S."/>
            <person name="Zhang Y."/>
            <person name="Obille A."/>
            <person name="Becker A."/>
            <person name="Abrahante J.E."/>
            <person name="Garbe J."/>
            <person name="Badalamenti J.P."/>
            <person name="Herman A."/>
            <person name="Mangelson H."/>
            <person name="Liachko I."/>
            <person name="Sullivan S."/>
            <person name="Sone E.D."/>
            <person name="Koren S."/>
            <person name="Silverstein K.A.T."/>
            <person name="Beckman K.B."/>
            <person name="Gohl D.M."/>
        </authorList>
    </citation>
    <scope>NUCLEOTIDE SEQUENCE</scope>
    <source>
        <strain evidence="2">Duluth1</strain>
        <tissue evidence="2">Whole animal</tissue>
    </source>
</reference>
<evidence type="ECO:0000256" key="1">
    <source>
        <dbReference type="SAM" id="MobiDB-lite"/>
    </source>
</evidence>
<accession>A0A9D4M989</accession>